<dbReference type="EMBL" id="JAUOZS010000001">
    <property type="protein sequence ID" value="MDT8900703.1"/>
    <property type="molecule type" value="Genomic_DNA"/>
</dbReference>
<name>A0ABU3NV53_9FIRM</name>
<keyword evidence="7 9" id="KW-0119">Carbohydrate metabolism</keyword>
<comment type="cofactor">
    <cofactor evidence="2 9">
        <name>pyridoxal 5'-phosphate</name>
        <dbReference type="ChEBI" id="CHEBI:597326"/>
    </cofactor>
</comment>
<evidence type="ECO:0000256" key="9">
    <source>
        <dbReference type="RuleBase" id="RU000587"/>
    </source>
</evidence>
<comment type="function">
    <text evidence="9">Allosteric enzyme that catalyzes the rate-limiting step in glycogen catabolism, the phosphorolytic cleavage of glycogen to produce glucose-1-phosphate, and plays a central role in maintaining cellular and organismal glucose homeostasis.</text>
</comment>
<evidence type="ECO:0000256" key="1">
    <source>
        <dbReference type="ARBA" id="ARBA00001275"/>
    </source>
</evidence>
<proteinExistence type="inferred from homology"/>
<organism evidence="10 11">
    <name type="scientific">Anaeroselena agilis</name>
    <dbReference type="NCBI Taxonomy" id="3063788"/>
    <lineage>
        <taxon>Bacteria</taxon>
        <taxon>Bacillati</taxon>
        <taxon>Bacillota</taxon>
        <taxon>Negativicutes</taxon>
        <taxon>Acetonemataceae</taxon>
        <taxon>Anaeroselena</taxon>
    </lineage>
</organism>
<evidence type="ECO:0000256" key="5">
    <source>
        <dbReference type="ARBA" id="ARBA00022679"/>
    </source>
</evidence>
<dbReference type="PANTHER" id="PTHR11468">
    <property type="entry name" value="GLYCOGEN PHOSPHORYLASE"/>
    <property type="match status" value="1"/>
</dbReference>
<dbReference type="Proteomes" id="UP001254848">
    <property type="component" value="Unassembled WGS sequence"/>
</dbReference>
<dbReference type="InterPro" id="IPR000811">
    <property type="entry name" value="Glyco_trans_35"/>
</dbReference>
<dbReference type="PROSITE" id="PS00102">
    <property type="entry name" value="PHOSPHORYLASE"/>
    <property type="match status" value="1"/>
</dbReference>
<evidence type="ECO:0000256" key="3">
    <source>
        <dbReference type="ARBA" id="ARBA00006047"/>
    </source>
</evidence>
<evidence type="ECO:0000256" key="8">
    <source>
        <dbReference type="ARBA" id="ARBA00025174"/>
    </source>
</evidence>
<comment type="caution">
    <text evidence="10">The sequence shown here is derived from an EMBL/GenBank/DDBJ whole genome shotgun (WGS) entry which is preliminary data.</text>
</comment>
<evidence type="ECO:0000256" key="7">
    <source>
        <dbReference type="ARBA" id="ARBA00023277"/>
    </source>
</evidence>
<sequence>MNIDKEEFQRQYLDKVAKLHGKPLEETSDGERYQALSSLIRDYIGQRWLLSRRRQRQGKQVYYLSIEFLLGRLTDMYLINLGLRDTVAAAFFDLGVDLAAILESEEDPGLGNGGLGRLAACYLDSMAAESLPGHGCGLRYRYGFFEQDFVNGRQIEVPDDWLKTGFIYEFRRSDEAVEIRFGGTVTPELNGKLRYRHENYESVLAVPYDVPVVGHLNDTVNTLRLWSAEPHRTDFVCSATNRNDCLKTIEYKNDVEAITSVLYPDDSTRDGRVLRLKQHYFLTSASLQAILADLARRDIPLTRLSDHVAVHINDTHPALAVPELMRLLIDEHGMGWDEAWSLTVATISYTNHTIMPEALETWPVDLFQALLPRIFVIVNEINERFCRELWQRYPGDWDHIRAMAVIADGTIRMAHLAIAGSHSVNGVAQLHTRILKERVMSDFHQFYPDKFNNKTNGVTHRRFLIKANPQLAALLGETVGEQWVQYPCDLLGLLPHAADPAFQDKLAAIRRWHKSKLAAQILDATGVRIDPDSIFDTHVKRIHGYKRQTLNAFHIMHLYNRLKADPGMDLTPRTFIFGGKAAPAYRLAKLTIRFINALADKINRDKTINDKIKVVFLENYNVSLLEKLLPATDVSEQIPTASREACGTGNMKFIMNGSVIIGTLDGGNIEIRNAVGEDNIITFGLTADEVLNIYERGGYNPWDIYCGDERVKTVLDQLVNGFLPGGPDEYRPIFDSFLHHGDHFLVLKDFAAYVDAQKELERRYRDRRHWLSMSVRNIAHSGKFSGDRTFTEYAVDIWRLRPEAPVRCYCSADEDFARAEGGCTLSRRPALQATLSNATYN</sequence>
<reference evidence="10 11" key="1">
    <citation type="submission" date="2023-07" db="EMBL/GenBank/DDBJ databases">
        <title>The novel representative of Negativicutes class, Anaeroselena agilis gen. nov. sp. nov.</title>
        <authorList>
            <person name="Prokofeva M.I."/>
            <person name="Elcheninov A.G."/>
            <person name="Klyukina A."/>
            <person name="Kublanov I.V."/>
            <person name="Frolov E.N."/>
            <person name="Podosokorskaya O.A."/>
        </authorList>
    </citation>
    <scope>NUCLEOTIDE SEQUENCE [LARGE SCALE GENOMIC DNA]</scope>
    <source>
        <strain evidence="10 11">4137-cl</strain>
    </source>
</reference>
<comment type="similarity">
    <text evidence="3 9">Belongs to the glycogen phosphorylase family.</text>
</comment>
<accession>A0ABU3NV53</accession>
<dbReference type="Pfam" id="PF00343">
    <property type="entry name" value="Phosphorylase"/>
    <property type="match status" value="1"/>
</dbReference>
<dbReference type="CDD" id="cd04300">
    <property type="entry name" value="GT35_Glycogen_Phosphorylase"/>
    <property type="match status" value="1"/>
</dbReference>
<dbReference type="SUPFAM" id="SSF53756">
    <property type="entry name" value="UDP-Glycosyltransferase/glycogen phosphorylase"/>
    <property type="match status" value="1"/>
</dbReference>
<comment type="function">
    <text evidence="8">Phosphorylase is an important allosteric enzyme in carbohydrate metabolism. Enzymes from different sources differ in their regulatory mechanisms and in their natural substrates. However, all known phosphorylases share catalytic and structural properties.</text>
</comment>
<keyword evidence="5 9" id="KW-0808">Transferase</keyword>
<evidence type="ECO:0000256" key="4">
    <source>
        <dbReference type="ARBA" id="ARBA00022676"/>
    </source>
</evidence>
<keyword evidence="11" id="KW-1185">Reference proteome</keyword>
<dbReference type="PIRSF" id="PIRSF000460">
    <property type="entry name" value="Pprylas_GlgP"/>
    <property type="match status" value="1"/>
</dbReference>
<dbReference type="NCBIfam" id="TIGR02093">
    <property type="entry name" value="P_ylase"/>
    <property type="match status" value="1"/>
</dbReference>
<gene>
    <name evidence="10" type="ORF">Q4T40_05545</name>
</gene>
<evidence type="ECO:0000313" key="10">
    <source>
        <dbReference type="EMBL" id="MDT8900703.1"/>
    </source>
</evidence>
<dbReference type="InterPro" id="IPR035090">
    <property type="entry name" value="Pyridoxal_P_attach_site"/>
</dbReference>
<dbReference type="RefSeq" id="WP_413779240.1">
    <property type="nucleotide sequence ID" value="NZ_JAUOZS010000001.1"/>
</dbReference>
<dbReference type="PANTHER" id="PTHR11468:SF3">
    <property type="entry name" value="GLYCOGEN PHOSPHORYLASE, LIVER FORM"/>
    <property type="match status" value="1"/>
</dbReference>
<keyword evidence="6 9" id="KW-0663">Pyridoxal phosphate</keyword>
<evidence type="ECO:0000256" key="2">
    <source>
        <dbReference type="ARBA" id="ARBA00001933"/>
    </source>
</evidence>
<dbReference type="Gene3D" id="3.40.50.2000">
    <property type="entry name" value="Glycogen Phosphorylase B"/>
    <property type="match status" value="2"/>
</dbReference>
<evidence type="ECO:0000313" key="11">
    <source>
        <dbReference type="Proteomes" id="UP001254848"/>
    </source>
</evidence>
<dbReference type="EC" id="2.4.1.1" evidence="9"/>
<dbReference type="GO" id="GO:0004645">
    <property type="term" value="F:1,4-alpha-oligoglucan phosphorylase activity"/>
    <property type="evidence" value="ECO:0007669"/>
    <property type="project" value="UniProtKB-EC"/>
</dbReference>
<keyword evidence="4 9" id="KW-0328">Glycosyltransferase</keyword>
<protein>
    <recommendedName>
        <fullName evidence="9">Alpha-1,4 glucan phosphorylase</fullName>
        <ecNumber evidence="9">2.4.1.1</ecNumber>
    </recommendedName>
</protein>
<dbReference type="InterPro" id="IPR011833">
    <property type="entry name" value="Glycg_phsphrylas"/>
</dbReference>
<evidence type="ECO:0000256" key="6">
    <source>
        <dbReference type="ARBA" id="ARBA00022898"/>
    </source>
</evidence>
<comment type="catalytic activity">
    <reaction evidence="1 9">
        <text>[(1-&gt;4)-alpha-D-glucosyl](n) + phosphate = [(1-&gt;4)-alpha-D-glucosyl](n-1) + alpha-D-glucose 1-phosphate</text>
        <dbReference type="Rhea" id="RHEA:41732"/>
        <dbReference type="Rhea" id="RHEA-COMP:9584"/>
        <dbReference type="Rhea" id="RHEA-COMP:9586"/>
        <dbReference type="ChEBI" id="CHEBI:15444"/>
        <dbReference type="ChEBI" id="CHEBI:43474"/>
        <dbReference type="ChEBI" id="CHEBI:58601"/>
        <dbReference type="EC" id="2.4.1.1"/>
    </reaction>
</comment>